<dbReference type="GO" id="GO:0016787">
    <property type="term" value="F:hydrolase activity"/>
    <property type="evidence" value="ECO:0007669"/>
    <property type="project" value="UniProtKB-KW"/>
</dbReference>
<dbReference type="Proteomes" id="UP001152797">
    <property type="component" value="Unassembled WGS sequence"/>
</dbReference>
<dbReference type="AlphaFoldDB" id="A0A9P1FD60"/>
<keyword evidence="8" id="KW-1185">Reference proteome</keyword>
<evidence type="ECO:0000313" key="8">
    <source>
        <dbReference type="Proteomes" id="UP001152797"/>
    </source>
</evidence>
<accession>A0A9P1FD60</accession>
<comment type="caution">
    <text evidence="6">The sequence shown here is derived from an EMBL/GenBank/DDBJ whole genome shotgun (WGS) entry which is preliminary data.</text>
</comment>
<dbReference type="Pfam" id="PF20257">
    <property type="entry name" value="SAM_HAT_C"/>
    <property type="match status" value="1"/>
</dbReference>
<reference evidence="6" key="1">
    <citation type="submission" date="2022-10" db="EMBL/GenBank/DDBJ databases">
        <authorList>
            <person name="Chen Y."/>
            <person name="Dougan E. K."/>
            <person name="Chan C."/>
            <person name="Rhodes N."/>
            <person name="Thang M."/>
        </authorList>
    </citation>
    <scope>NUCLEOTIDE SEQUENCE</scope>
</reference>
<evidence type="ECO:0000313" key="7">
    <source>
        <dbReference type="EMBL" id="CAL4758898.1"/>
    </source>
</evidence>
<gene>
    <name evidence="6" type="ORF">C1SCF055_LOCUS176</name>
</gene>
<dbReference type="PANTHER" id="PTHR35092">
    <property type="entry name" value="CHLORINASE MJ1651"/>
    <property type="match status" value="1"/>
</dbReference>
<evidence type="ECO:0000259" key="5">
    <source>
        <dbReference type="Pfam" id="PF20257"/>
    </source>
</evidence>
<dbReference type="InterPro" id="IPR002747">
    <property type="entry name" value="SAM_OH_AdoTrfase"/>
</dbReference>
<keyword evidence="1" id="KW-0949">S-adenosyl-L-methionine</keyword>
<organism evidence="6">
    <name type="scientific">Cladocopium goreaui</name>
    <dbReference type="NCBI Taxonomy" id="2562237"/>
    <lineage>
        <taxon>Eukaryota</taxon>
        <taxon>Sar</taxon>
        <taxon>Alveolata</taxon>
        <taxon>Dinophyceae</taxon>
        <taxon>Suessiales</taxon>
        <taxon>Symbiodiniaceae</taxon>
        <taxon>Cladocopium</taxon>
    </lineage>
</organism>
<reference evidence="7 8" key="2">
    <citation type="submission" date="2024-05" db="EMBL/GenBank/DDBJ databases">
        <authorList>
            <person name="Chen Y."/>
            <person name="Shah S."/>
            <person name="Dougan E. K."/>
            <person name="Thang M."/>
            <person name="Chan C."/>
        </authorList>
    </citation>
    <scope>NUCLEOTIDE SEQUENCE [LARGE SCALE GENOMIC DNA]</scope>
</reference>
<dbReference type="InterPro" id="IPR046469">
    <property type="entry name" value="SAM_HAT_N"/>
</dbReference>
<dbReference type="InterPro" id="IPR046470">
    <property type="entry name" value="SAM_HAT_C"/>
</dbReference>
<feature type="domain" description="S-adenosyl-l-methionine hydroxide adenosyltransferase N-terminal" evidence="4">
    <location>
        <begin position="615"/>
        <end position="760"/>
    </location>
</feature>
<feature type="chain" id="PRO_5043271898" evidence="3">
    <location>
        <begin position="21"/>
        <end position="892"/>
    </location>
</feature>
<dbReference type="InterPro" id="IPR023227">
    <property type="entry name" value="SAM_OH_AdoTrfase_C_sf"/>
</dbReference>
<comment type="similarity">
    <text evidence="2">Belongs to the SAM hydrolase / SAM-dependent halogenase family.</text>
</comment>
<dbReference type="Pfam" id="PF01887">
    <property type="entry name" value="SAM_HAT_N"/>
    <property type="match status" value="1"/>
</dbReference>
<sequence>MGRLSIRLAMGLALAGVVHFTMQPSVEFPLPTGQLFAVSTEANQATFDLPFDGAKEQYLLVVSNVASELEPRNVSLDIASIEEATRMPFRQVASLDPTPLPSDPNFYASLEETNEAFGPQDENVCRKFWVHVGGSESENPASYREINAELQAQGPHIRVFVDRDDRLPQETAETIVELFENSIRPTAAEKMGLPHDVDGDGTFAVLVTGWLGKLDAGTVSLGGMVNPNDYDSALEKPYSNHADVLYLNSNVRPGRHLATLMAHEFAHAISSSGRQQHRTLLFAGGSEESWLSEAISHVAENLESDNWTNLDHRVARFLQTPEETPLVVPNYRSAGLWRAAGPRGSTYLFLRWCVDHYGTGLLPALIYSGRSGVANLEAATGEPFDELYRRFAADLFLRTIETSDGSSCCATCVNLPRIDLASPLGEWGLAGPRYESLEVDNSVATDLQLCGTTSRYFVVSANGAGPRRIRIAAELGSQLQVTVVRLPDELPRLRLKTLPTDPGKWKLALSESSGTPLELCHVAWEDLGDSPVDPSPQCLADDELSTMFDDACVPGGGELVGRPLQAPRHLSQPVSVRVVARDPQGRRRRRSGCVATLTIPVICRNESYPVSEPLITLTTDFGEGSAYVAAMKGVIYSICPNARVVDISHRVPPQDVRLAALMHEDATPWFPPGTIHVAVIDPGGGTKRGIVFAEIGQQRYVCPDNGLLSRLVLREPATQLRAVENPKYWLPEVSATFHGRDIMGPVAAWVAGGVDPAELGPELGELQTLEWPEPEVSANEVQGVVLVVDPFGNLISNITAACLPEKPLESLRVSCGGQMLDGVVRTYGERPAGTLVALFGSTGRLEVAVVDGSAAAELGVRVLGKASGYLHKVRPPAPLGEPAVAPTGIRVS</sequence>
<proteinExistence type="inferred from homology"/>
<dbReference type="EMBL" id="CAMXCT010000001">
    <property type="protein sequence ID" value="CAI3971586.1"/>
    <property type="molecule type" value="Genomic_DNA"/>
</dbReference>
<dbReference type="PANTHER" id="PTHR35092:SF1">
    <property type="entry name" value="CHLORINASE MJ1651"/>
    <property type="match status" value="1"/>
</dbReference>
<dbReference type="EMBL" id="CAMXCT030000001">
    <property type="protein sequence ID" value="CAL4758898.1"/>
    <property type="molecule type" value="Genomic_DNA"/>
</dbReference>
<evidence type="ECO:0000256" key="1">
    <source>
        <dbReference type="ARBA" id="ARBA00022691"/>
    </source>
</evidence>
<evidence type="ECO:0000259" key="4">
    <source>
        <dbReference type="Pfam" id="PF01887"/>
    </source>
</evidence>
<evidence type="ECO:0000256" key="2">
    <source>
        <dbReference type="ARBA" id="ARBA00024035"/>
    </source>
</evidence>
<dbReference type="OrthoDB" id="25282at2759"/>
<dbReference type="InterPro" id="IPR023228">
    <property type="entry name" value="SAM_OH_AdoTrfase_N_sf"/>
</dbReference>
<keyword evidence="3" id="KW-0732">Signal</keyword>
<dbReference type="Gene3D" id="2.40.30.90">
    <property type="entry name" value="Bacterial fluorinating enzyme like"/>
    <property type="match status" value="1"/>
</dbReference>
<dbReference type="SUPFAM" id="SSF101852">
    <property type="entry name" value="Bacterial fluorinating enzyme, C-terminal domain"/>
    <property type="match status" value="1"/>
</dbReference>
<keyword evidence="7" id="KW-0378">Hydrolase</keyword>
<evidence type="ECO:0000313" key="6">
    <source>
        <dbReference type="EMBL" id="CAI3971586.1"/>
    </source>
</evidence>
<dbReference type="SUPFAM" id="SSF102522">
    <property type="entry name" value="Bacterial fluorinating enzyme, N-terminal domain"/>
    <property type="match status" value="1"/>
</dbReference>
<feature type="domain" description="S-adenosyl-l-methionine hydroxide adenosyltransferase C-terminal" evidence="5">
    <location>
        <begin position="783"/>
        <end position="862"/>
    </location>
</feature>
<dbReference type="EMBL" id="CAMXCT020000001">
    <property type="protein sequence ID" value="CAL1124961.1"/>
    <property type="molecule type" value="Genomic_DNA"/>
</dbReference>
<name>A0A9P1FD60_9DINO</name>
<evidence type="ECO:0000256" key="3">
    <source>
        <dbReference type="SAM" id="SignalP"/>
    </source>
</evidence>
<feature type="signal peptide" evidence="3">
    <location>
        <begin position="1"/>
        <end position="20"/>
    </location>
</feature>
<protein>
    <submittedName>
        <fullName evidence="7">(R)-S-adenosyl-L-methionine hydrolase (S-adenosyl-L-methionine hydrolase (Adenosine-forming)) (SAM hydrolase (Adenosine-forming))</fullName>
    </submittedName>
</protein>
<dbReference type="Gene3D" id="3.40.50.10790">
    <property type="entry name" value="S-adenosyl-l-methionine hydroxide adenosyltransferase, N-terminal"/>
    <property type="match status" value="1"/>
</dbReference>